<comment type="caution">
    <text evidence="9">The sequence shown here is derived from an EMBL/GenBank/DDBJ whole genome shotgun (WGS) entry which is preliminary data.</text>
</comment>
<dbReference type="SUPFAM" id="SSF103473">
    <property type="entry name" value="MFS general substrate transporter"/>
    <property type="match status" value="1"/>
</dbReference>
<sequence>MIRSFFHAFAFRDYRWLWLLTTLTNSASWTFTLVVTWQAYALTHSSSWSGAVMFATLIPNIVGAPIAGVLADVMDRRILLVAACGIEIVITVLLSVLSRFHLETPAVLVILSLLFGLASSGLSVMLSSLVPSVVPQETLFNALSLQAVAQRGTEFVGPALASPLLILFGPGMAYLLATFFYAFAGTLVFFLANVHIESLTDGDLRRLTIFAPFLDGFIYVRKNPTIGLMVSLVGFHCALTMAYMGMLPQFVKTSLHGSTAFYGLVVSAIGLGSIFGTLLLAGVKGVRLRGGLYWVTAVISGASLTLFALSKTPVLAMLAIILVGASQAIFMTLSLGYIQHMSVKQMTGRVTSLYLVLAGGFMSLANLGYGTLSNVIAPEWIMRSTGVLFMLIVGIYGLFSAQFRTVSRFGTFLSHDNDMQSVRG</sequence>
<organism evidence="9 10">
    <name type="scientific">Ferroacidibacillus organovorans</name>
    <dbReference type="NCBI Taxonomy" id="1765683"/>
    <lineage>
        <taxon>Bacteria</taxon>
        <taxon>Bacillati</taxon>
        <taxon>Bacillota</taxon>
        <taxon>Bacilli</taxon>
        <taxon>Bacillales</taxon>
        <taxon>Alicyclobacillaceae</taxon>
        <taxon>Ferroacidibacillus</taxon>
    </lineage>
</organism>
<dbReference type="InterPro" id="IPR010290">
    <property type="entry name" value="TM_effector"/>
</dbReference>
<dbReference type="CDD" id="cd06173">
    <property type="entry name" value="MFS_MefA_like"/>
    <property type="match status" value="1"/>
</dbReference>
<feature type="transmembrane region" description="Helical" evidence="7">
    <location>
        <begin position="106"/>
        <end position="134"/>
    </location>
</feature>
<protein>
    <recommendedName>
        <fullName evidence="8">Major facilitator superfamily (MFS) profile domain-containing protein</fullName>
    </recommendedName>
</protein>
<feature type="transmembrane region" description="Helical" evidence="7">
    <location>
        <begin position="350"/>
        <end position="369"/>
    </location>
</feature>
<feature type="transmembrane region" description="Helical" evidence="7">
    <location>
        <begin position="259"/>
        <end position="280"/>
    </location>
</feature>
<keyword evidence="6 7" id="KW-0472">Membrane</keyword>
<dbReference type="InterPro" id="IPR036259">
    <property type="entry name" value="MFS_trans_sf"/>
</dbReference>
<feature type="transmembrane region" description="Helical" evidence="7">
    <location>
        <begin position="315"/>
        <end position="338"/>
    </location>
</feature>
<feature type="transmembrane region" description="Helical" evidence="7">
    <location>
        <begin position="16"/>
        <end position="40"/>
    </location>
</feature>
<dbReference type="RefSeq" id="WP_067717696.1">
    <property type="nucleotide sequence ID" value="NZ_LPVJ01000053.1"/>
</dbReference>
<dbReference type="PANTHER" id="PTHR23513:SF6">
    <property type="entry name" value="MAJOR FACILITATOR SUPERFAMILY ASSOCIATED DOMAIN-CONTAINING PROTEIN"/>
    <property type="match status" value="1"/>
</dbReference>
<evidence type="ECO:0000256" key="4">
    <source>
        <dbReference type="ARBA" id="ARBA00022692"/>
    </source>
</evidence>
<comment type="subcellular location">
    <subcellularLocation>
        <location evidence="1">Cell membrane</location>
        <topology evidence="1">Multi-pass membrane protein</topology>
    </subcellularLocation>
</comment>
<feature type="transmembrane region" description="Helical" evidence="7">
    <location>
        <begin position="78"/>
        <end position="100"/>
    </location>
</feature>
<dbReference type="PANTHER" id="PTHR23513">
    <property type="entry name" value="INTEGRAL MEMBRANE EFFLUX PROTEIN-RELATED"/>
    <property type="match status" value="1"/>
</dbReference>
<evidence type="ECO:0000256" key="2">
    <source>
        <dbReference type="ARBA" id="ARBA00022448"/>
    </source>
</evidence>
<dbReference type="EMBL" id="LPVJ01000053">
    <property type="protein sequence ID" value="KUO95322.1"/>
    <property type="molecule type" value="Genomic_DNA"/>
</dbReference>
<evidence type="ECO:0000256" key="6">
    <source>
        <dbReference type="ARBA" id="ARBA00023136"/>
    </source>
</evidence>
<gene>
    <name evidence="9" type="ORF">ATW55_04360</name>
</gene>
<reference evidence="9 10" key="1">
    <citation type="submission" date="2015-12" db="EMBL/GenBank/DDBJ databases">
        <title>Draft genome sequence of Acidibacillus ferrooxidans ITV001, isolated from a chalcopyrite acid mine drainage site in Brazil.</title>
        <authorList>
            <person name="Dall'Agnol H."/>
            <person name="Nancucheo I."/>
            <person name="Johnson B."/>
            <person name="Oliveira R."/>
            <person name="Leite L."/>
            <person name="Pylro V."/>
            <person name="Nunes G.L."/>
            <person name="Tzotzos G."/>
            <person name="Fernandes G.R."/>
            <person name="Dutra J."/>
            <person name="Orellana S.C."/>
            <person name="Oliveira G."/>
        </authorList>
    </citation>
    <scope>NUCLEOTIDE SEQUENCE [LARGE SCALE GENOMIC DNA]</scope>
    <source>
        <strain evidence="10">ITV01</strain>
    </source>
</reference>
<dbReference type="AlphaFoldDB" id="A0A101XPT7"/>
<dbReference type="GO" id="GO:0022857">
    <property type="term" value="F:transmembrane transporter activity"/>
    <property type="evidence" value="ECO:0007669"/>
    <property type="project" value="InterPro"/>
</dbReference>
<feature type="transmembrane region" description="Helical" evidence="7">
    <location>
        <begin position="226"/>
        <end position="247"/>
    </location>
</feature>
<feature type="transmembrane region" description="Helical" evidence="7">
    <location>
        <begin position="292"/>
        <end position="309"/>
    </location>
</feature>
<keyword evidence="10" id="KW-1185">Reference proteome</keyword>
<feature type="domain" description="Major facilitator superfamily (MFS) profile" evidence="8">
    <location>
        <begin position="1"/>
        <end position="196"/>
    </location>
</feature>
<dbReference type="PROSITE" id="PS50850">
    <property type="entry name" value="MFS"/>
    <property type="match status" value="1"/>
</dbReference>
<dbReference type="InterPro" id="IPR020846">
    <property type="entry name" value="MFS_dom"/>
</dbReference>
<proteinExistence type="predicted"/>
<dbReference type="OrthoDB" id="2276409at2"/>
<dbReference type="Gene3D" id="1.20.1250.20">
    <property type="entry name" value="MFS general substrate transporter like domains"/>
    <property type="match status" value="1"/>
</dbReference>
<evidence type="ECO:0000256" key="3">
    <source>
        <dbReference type="ARBA" id="ARBA00022475"/>
    </source>
</evidence>
<dbReference type="GO" id="GO:0005886">
    <property type="term" value="C:plasma membrane"/>
    <property type="evidence" value="ECO:0007669"/>
    <property type="project" value="UniProtKB-SubCell"/>
</dbReference>
<keyword evidence="3" id="KW-1003">Cell membrane</keyword>
<feature type="transmembrane region" description="Helical" evidence="7">
    <location>
        <begin position="52"/>
        <end position="71"/>
    </location>
</feature>
<keyword evidence="4 7" id="KW-0812">Transmembrane</keyword>
<evidence type="ECO:0000313" key="10">
    <source>
        <dbReference type="Proteomes" id="UP000053557"/>
    </source>
</evidence>
<evidence type="ECO:0000256" key="5">
    <source>
        <dbReference type="ARBA" id="ARBA00022989"/>
    </source>
</evidence>
<accession>A0A101XPT7</accession>
<keyword evidence="2" id="KW-0813">Transport</keyword>
<feature type="transmembrane region" description="Helical" evidence="7">
    <location>
        <begin position="381"/>
        <end position="399"/>
    </location>
</feature>
<evidence type="ECO:0000256" key="1">
    <source>
        <dbReference type="ARBA" id="ARBA00004651"/>
    </source>
</evidence>
<feature type="transmembrane region" description="Helical" evidence="7">
    <location>
        <begin position="179"/>
        <end position="196"/>
    </location>
</feature>
<evidence type="ECO:0000313" key="9">
    <source>
        <dbReference type="EMBL" id="KUO95322.1"/>
    </source>
</evidence>
<evidence type="ECO:0000259" key="8">
    <source>
        <dbReference type="PROSITE" id="PS50850"/>
    </source>
</evidence>
<dbReference type="Proteomes" id="UP000053557">
    <property type="component" value="Unassembled WGS sequence"/>
</dbReference>
<name>A0A101XPT7_9BACL</name>
<keyword evidence="5 7" id="KW-1133">Transmembrane helix</keyword>
<dbReference type="Pfam" id="PF05977">
    <property type="entry name" value="MFS_3"/>
    <property type="match status" value="1"/>
</dbReference>
<evidence type="ECO:0000256" key="7">
    <source>
        <dbReference type="SAM" id="Phobius"/>
    </source>
</evidence>